<dbReference type="AlphaFoldDB" id="A0A1Q9F1E7"/>
<keyword evidence="1 4" id="KW-0732">Signal</keyword>
<accession>A0A1Q9F1E7</accession>
<dbReference type="InterPro" id="IPR039331">
    <property type="entry name" value="PAPs-like"/>
</dbReference>
<dbReference type="OMA" id="NHEYASA"/>
<dbReference type="Pfam" id="PF16656">
    <property type="entry name" value="Pur_ac_phosph_N"/>
    <property type="match status" value="1"/>
</dbReference>
<feature type="domain" description="Calcineurin-like phosphoesterase" evidence="6">
    <location>
        <begin position="263"/>
        <end position="449"/>
    </location>
</feature>
<dbReference type="Gene3D" id="3.60.21.10">
    <property type="match status" value="1"/>
</dbReference>
<dbReference type="InterPro" id="IPR004843">
    <property type="entry name" value="Calcineurin-like_PHP"/>
</dbReference>
<feature type="domain" description="Purple acid phosphatase C-terminal" evidence="7">
    <location>
        <begin position="464"/>
        <end position="531"/>
    </location>
</feature>
<dbReference type="Proteomes" id="UP000186817">
    <property type="component" value="Unassembled WGS sequence"/>
</dbReference>
<dbReference type="SUPFAM" id="SSF56300">
    <property type="entry name" value="Metallo-dependent phosphatases"/>
    <property type="match status" value="1"/>
</dbReference>
<organism evidence="9 10">
    <name type="scientific">Symbiodinium microadriaticum</name>
    <name type="common">Dinoflagellate</name>
    <name type="synonym">Zooxanthella microadriatica</name>
    <dbReference type="NCBI Taxonomy" id="2951"/>
    <lineage>
        <taxon>Eukaryota</taxon>
        <taxon>Sar</taxon>
        <taxon>Alveolata</taxon>
        <taxon>Dinophyceae</taxon>
        <taxon>Suessiales</taxon>
        <taxon>Symbiodiniaceae</taxon>
        <taxon>Symbiodinium</taxon>
    </lineage>
</organism>
<dbReference type="InterPro" id="IPR029052">
    <property type="entry name" value="Metallo-depent_PP-like"/>
</dbReference>
<feature type="region of interest" description="Disordered" evidence="5">
    <location>
        <begin position="51"/>
        <end position="76"/>
    </location>
</feature>
<dbReference type="InterPro" id="IPR015914">
    <property type="entry name" value="PAPs_N"/>
</dbReference>
<comment type="caution">
    <text evidence="9">The sequence shown here is derived from an EMBL/GenBank/DDBJ whole genome shotgun (WGS) entry which is preliminary data.</text>
</comment>
<gene>
    <name evidence="9" type="primary">PAP18</name>
    <name evidence="9" type="ORF">AK812_SmicGene2499</name>
</gene>
<keyword evidence="2 4" id="KW-0378">Hydrolase</keyword>
<reference evidence="9 10" key="1">
    <citation type="submission" date="2016-02" db="EMBL/GenBank/DDBJ databases">
        <title>Genome analysis of coral dinoflagellate symbionts highlights evolutionary adaptations to a symbiotic lifestyle.</title>
        <authorList>
            <person name="Aranda M."/>
            <person name="Li Y."/>
            <person name="Liew Y.J."/>
            <person name="Baumgarten S."/>
            <person name="Simakov O."/>
            <person name="Wilson M."/>
            <person name="Piel J."/>
            <person name="Ashoor H."/>
            <person name="Bougouffa S."/>
            <person name="Bajic V.B."/>
            <person name="Ryu T."/>
            <person name="Ravasi T."/>
            <person name="Bayer T."/>
            <person name="Micklem G."/>
            <person name="Kim H."/>
            <person name="Bhak J."/>
            <person name="Lajeunesse T.C."/>
            <person name="Voolstra C.R."/>
        </authorList>
    </citation>
    <scope>NUCLEOTIDE SEQUENCE [LARGE SCALE GENOMIC DNA]</scope>
    <source>
        <strain evidence="9 10">CCMP2467</strain>
    </source>
</reference>
<evidence type="ECO:0000259" key="8">
    <source>
        <dbReference type="Pfam" id="PF16656"/>
    </source>
</evidence>
<evidence type="ECO:0000259" key="6">
    <source>
        <dbReference type="Pfam" id="PF00149"/>
    </source>
</evidence>
<protein>
    <recommendedName>
        <fullName evidence="4">Purple acid phosphatase</fullName>
        <ecNumber evidence="4">3.1.3.2</ecNumber>
    </recommendedName>
</protein>
<dbReference type="SUPFAM" id="SSF49363">
    <property type="entry name" value="Purple acid phosphatase, N-terminal domain"/>
    <property type="match status" value="2"/>
</dbReference>
<keyword evidence="10" id="KW-1185">Reference proteome</keyword>
<evidence type="ECO:0000313" key="9">
    <source>
        <dbReference type="EMBL" id="OLQ13473.1"/>
    </source>
</evidence>
<evidence type="ECO:0000256" key="1">
    <source>
        <dbReference type="ARBA" id="ARBA00022729"/>
    </source>
</evidence>
<dbReference type="InterPro" id="IPR025733">
    <property type="entry name" value="PAPs_C"/>
</dbReference>
<proteinExistence type="inferred from homology"/>
<dbReference type="Pfam" id="PF14008">
    <property type="entry name" value="Metallophos_C"/>
    <property type="match status" value="1"/>
</dbReference>
<dbReference type="GO" id="GO:0046872">
    <property type="term" value="F:metal ion binding"/>
    <property type="evidence" value="ECO:0007669"/>
    <property type="project" value="InterPro"/>
</dbReference>
<dbReference type="EMBL" id="LSRX01000027">
    <property type="protein sequence ID" value="OLQ13473.1"/>
    <property type="molecule type" value="Genomic_DNA"/>
</dbReference>
<dbReference type="CDD" id="cd00839">
    <property type="entry name" value="MPP_PAPs"/>
    <property type="match status" value="1"/>
</dbReference>
<evidence type="ECO:0000256" key="5">
    <source>
        <dbReference type="SAM" id="MobiDB-lite"/>
    </source>
</evidence>
<dbReference type="Pfam" id="PF00149">
    <property type="entry name" value="Metallophos"/>
    <property type="match status" value="1"/>
</dbReference>
<evidence type="ECO:0000259" key="7">
    <source>
        <dbReference type="Pfam" id="PF14008"/>
    </source>
</evidence>
<dbReference type="GO" id="GO:0003993">
    <property type="term" value="F:acid phosphatase activity"/>
    <property type="evidence" value="ECO:0007669"/>
    <property type="project" value="UniProtKB-EC"/>
</dbReference>
<sequence length="568" mass="63282">MTRLSLSSAILAALATCNWAISEDARLLHDDSECSAEDGCTLVALQRGAVKRTHDEEAEKPRSDRPTKSFTSSYRRPKMIADSPASKFIVNKDCEKPPCSGQVHIQLGGPGEMVVVFASQPESVAEPLVRFGKSAESLSSSAKGTTFTYSQLMYWNHQLFDPVIAGGREMSTEEAAKLMSTDTWAYDKRTGWKYPSYRVIGPQQVEERMGWYKNPGERYDSPAIHTVVLTGLEPGVEYTYQVDNDGRKFSFKMPQEGQHYPYKVGLVGDIGQTPVSNSSFHLLQGLKPELVLLTGDLSYADGYYPRWDSYGIMAEPLNARVPVMSCPGNHEYASAEAFKSYNARYPMPYAQSGSVDPNYWSRDIGPMHVVALNSYAASGPDSFQFNWLKKDLEAFNRKRTPWLVVMMHAPFYNSNLGHLGEATVMMGDLEELFFKHGVNVVLAGHVHSYERTWPVYKNETTVCAPVYINIGDGGNREGAYAKWLPGEHGALEPTWSAFRQGAFGMAELELSNETHAQFVWKRNACFDNGEVDFHPENCSTSGDNSKNALKHDDISWIVRSAEACPNQA</sequence>
<name>A0A1Q9F1E7_SYMMI</name>
<dbReference type="InterPro" id="IPR041792">
    <property type="entry name" value="MPP_PAP"/>
</dbReference>
<feature type="signal peptide" evidence="4">
    <location>
        <begin position="1"/>
        <end position="20"/>
    </location>
</feature>
<comment type="similarity">
    <text evidence="4">Belongs to the metallophosphoesterase superfamily. Purple acid phosphatase family.</text>
</comment>
<feature type="compositionally biased region" description="Basic and acidic residues" evidence="5">
    <location>
        <begin position="52"/>
        <end position="67"/>
    </location>
</feature>
<dbReference type="PANTHER" id="PTHR22953">
    <property type="entry name" value="ACID PHOSPHATASE RELATED"/>
    <property type="match status" value="1"/>
</dbReference>
<comment type="catalytic activity">
    <reaction evidence="4">
        <text>a phosphate monoester + H2O = an alcohol + phosphate</text>
        <dbReference type="Rhea" id="RHEA:15017"/>
        <dbReference type="ChEBI" id="CHEBI:15377"/>
        <dbReference type="ChEBI" id="CHEBI:30879"/>
        <dbReference type="ChEBI" id="CHEBI:43474"/>
        <dbReference type="ChEBI" id="CHEBI:67140"/>
        <dbReference type="EC" id="3.1.3.2"/>
    </reaction>
</comment>
<evidence type="ECO:0000313" key="10">
    <source>
        <dbReference type="Proteomes" id="UP000186817"/>
    </source>
</evidence>
<evidence type="ECO:0000256" key="4">
    <source>
        <dbReference type="RuleBase" id="RU361203"/>
    </source>
</evidence>
<dbReference type="PANTHER" id="PTHR22953:SF153">
    <property type="entry name" value="PURPLE ACID PHOSPHATASE"/>
    <property type="match status" value="1"/>
</dbReference>
<feature type="domain" description="Purple acid phosphatase N-terminal" evidence="8">
    <location>
        <begin position="102"/>
        <end position="251"/>
    </location>
</feature>
<feature type="chain" id="PRO_5011821725" description="Purple acid phosphatase" evidence="4">
    <location>
        <begin position="21"/>
        <end position="568"/>
    </location>
</feature>
<evidence type="ECO:0000256" key="3">
    <source>
        <dbReference type="ARBA" id="ARBA00023180"/>
    </source>
</evidence>
<dbReference type="EC" id="3.1.3.2" evidence="4"/>
<dbReference type="InterPro" id="IPR008963">
    <property type="entry name" value="Purple_acid_Pase-like_N"/>
</dbReference>
<evidence type="ECO:0000256" key="2">
    <source>
        <dbReference type="ARBA" id="ARBA00022801"/>
    </source>
</evidence>
<dbReference type="OrthoDB" id="411061at2759"/>
<keyword evidence="3" id="KW-0325">Glycoprotein</keyword>
<dbReference type="Gene3D" id="2.60.40.380">
    <property type="entry name" value="Purple acid phosphatase-like, N-terminal"/>
    <property type="match status" value="1"/>
</dbReference>